<dbReference type="AlphaFoldDB" id="A0A3B0PRW2"/>
<name>A0A3B0PRW2_MYCSY</name>
<accession>A0A3B0PRW2</accession>
<evidence type="ECO:0000313" key="2">
    <source>
        <dbReference type="EMBL" id="SYV92541.1"/>
    </source>
</evidence>
<proteinExistence type="predicted"/>
<gene>
    <name evidence="2" type="ORF">NCTC10124_00265</name>
</gene>
<keyword evidence="1" id="KW-0472">Membrane</keyword>
<organism evidence="2 3">
    <name type="scientific">Mycoplasmopsis synoviae</name>
    <name type="common">Mycoplasma synoviae</name>
    <dbReference type="NCBI Taxonomy" id="2109"/>
    <lineage>
        <taxon>Bacteria</taxon>
        <taxon>Bacillati</taxon>
        <taxon>Mycoplasmatota</taxon>
        <taxon>Mycoplasmoidales</taxon>
        <taxon>Metamycoplasmataceae</taxon>
        <taxon>Mycoplasmopsis</taxon>
    </lineage>
</organism>
<dbReference type="EMBL" id="LS991953">
    <property type="protein sequence ID" value="SYV92541.1"/>
    <property type="molecule type" value="Genomic_DNA"/>
</dbReference>
<sequence>MFSIVYSFSFYGVQYFPASYKNYSELFNILPFITTLIVMIAFSKKTNAPAALGVIYDKSKR</sequence>
<evidence type="ECO:0000313" key="3">
    <source>
        <dbReference type="Proteomes" id="UP000259328"/>
    </source>
</evidence>
<keyword evidence="1" id="KW-1133">Transmembrane helix</keyword>
<feature type="transmembrane region" description="Helical" evidence="1">
    <location>
        <begin position="26"/>
        <end position="42"/>
    </location>
</feature>
<reference evidence="3" key="1">
    <citation type="submission" date="2018-06" db="EMBL/GenBank/DDBJ databases">
        <authorList>
            <consortium name="Pathogen Informatics"/>
        </authorList>
    </citation>
    <scope>NUCLEOTIDE SEQUENCE [LARGE SCALE GENOMIC DNA]</scope>
    <source>
        <strain evidence="3">NCTC10124</strain>
    </source>
</reference>
<keyword evidence="1" id="KW-0812">Transmembrane</keyword>
<evidence type="ECO:0000256" key="1">
    <source>
        <dbReference type="SAM" id="Phobius"/>
    </source>
</evidence>
<protein>
    <submittedName>
        <fullName evidence="2">Uncharacterized protein</fullName>
    </submittedName>
</protein>
<dbReference type="Proteomes" id="UP000259328">
    <property type="component" value="Chromosome"/>
</dbReference>